<evidence type="ECO:0000256" key="5">
    <source>
        <dbReference type="ARBA" id="ARBA00022823"/>
    </source>
</evidence>
<dbReference type="InterPro" id="IPR023213">
    <property type="entry name" value="CAT-like_dom_sf"/>
</dbReference>
<dbReference type="EC" id="2.3.1.-" evidence="7"/>
<dbReference type="InterPro" id="IPR000089">
    <property type="entry name" value="Biotin_lipoyl"/>
</dbReference>
<dbReference type="InterPro" id="IPR011053">
    <property type="entry name" value="Single_hybrid_motif"/>
</dbReference>
<organism evidence="10 11">
    <name type="scientific">Cupriavidus agavae</name>
    <dbReference type="NCBI Taxonomy" id="1001822"/>
    <lineage>
        <taxon>Bacteria</taxon>
        <taxon>Pseudomonadati</taxon>
        <taxon>Pseudomonadota</taxon>
        <taxon>Betaproteobacteria</taxon>
        <taxon>Burkholderiales</taxon>
        <taxon>Burkholderiaceae</taxon>
        <taxon>Cupriavidus</taxon>
    </lineage>
</organism>
<feature type="domain" description="Peripheral subunit-binding (PSBD)" evidence="9">
    <location>
        <begin position="117"/>
        <end position="154"/>
    </location>
</feature>
<name>A0A4Q7S415_9BURK</name>
<dbReference type="SUPFAM" id="SSF51230">
    <property type="entry name" value="Single hybrid motif"/>
    <property type="match status" value="1"/>
</dbReference>
<comment type="caution">
    <text evidence="10">The sequence shown here is derived from an EMBL/GenBank/DDBJ whole genome shotgun (WGS) entry which is preliminary data.</text>
</comment>
<comment type="subunit">
    <text evidence="3">Forms a 24-polypeptide structural core with octahedral symmetry.</text>
</comment>
<keyword evidence="6 7" id="KW-0012">Acyltransferase</keyword>
<evidence type="ECO:0000256" key="2">
    <source>
        <dbReference type="ARBA" id="ARBA00007317"/>
    </source>
</evidence>
<gene>
    <name evidence="10" type="ORF">EV147_2737</name>
</gene>
<feature type="domain" description="Lipoyl-binding" evidence="8">
    <location>
        <begin position="1"/>
        <end position="76"/>
    </location>
</feature>
<dbReference type="Gene3D" id="4.10.320.10">
    <property type="entry name" value="E3-binding domain"/>
    <property type="match status" value="1"/>
</dbReference>
<dbReference type="PROSITE" id="PS00189">
    <property type="entry name" value="LIPOYL"/>
    <property type="match status" value="1"/>
</dbReference>
<dbReference type="Pfam" id="PF00198">
    <property type="entry name" value="2-oxoacid_dh"/>
    <property type="match status" value="1"/>
</dbReference>
<dbReference type="Gene3D" id="3.30.559.10">
    <property type="entry name" value="Chloramphenicol acetyltransferase-like domain"/>
    <property type="match status" value="1"/>
</dbReference>
<dbReference type="Proteomes" id="UP000291078">
    <property type="component" value="Unassembled WGS sequence"/>
</dbReference>
<evidence type="ECO:0000313" key="11">
    <source>
        <dbReference type="Proteomes" id="UP000291078"/>
    </source>
</evidence>
<proteinExistence type="inferred from homology"/>
<keyword evidence="11" id="KW-1185">Reference proteome</keyword>
<evidence type="ECO:0000256" key="3">
    <source>
        <dbReference type="ARBA" id="ARBA00011484"/>
    </source>
</evidence>
<dbReference type="InterPro" id="IPR001078">
    <property type="entry name" value="2-oxoacid_DH_actylTfrase"/>
</dbReference>
<keyword evidence="10" id="KW-0670">Pyruvate</keyword>
<dbReference type="InterPro" id="IPR036625">
    <property type="entry name" value="E3-bd_dom_sf"/>
</dbReference>
<evidence type="ECO:0000313" key="10">
    <source>
        <dbReference type="EMBL" id="RZT39542.1"/>
    </source>
</evidence>
<dbReference type="GO" id="GO:0031405">
    <property type="term" value="F:lipoic acid binding"/>
    <property type="evidence" value="ECO:0007669"/>
    <property type="project" value="TreeGrafter"/>
</dbReference>
<dbReference type="SUPFAM" id="SSF52777">
    <property type="entry name" value="CoA-dependent acyltransferases"/>
    <property type="match status" value="1"/>
</dbReference>
<dbReference type="Gene3D" id="2.40.50.100">
    <property type="match status" value="1"/>
</dbReference>
<dbReference type="PANTHER" id="PTHR43178">
    <property type="entry name" value="DIHYDROLIPOAMIDE ACETYLTRANSFERASE COMPONENT OF PYRUVATE DEHYDROGENASE COMPLEX"/>
    <property type="match status" value="1"/>
</dbReference>
<dbReference type="GO" id="GO:0016407">
    <property type="term" value="F:acetyltransferase activity"/>
    <property type="evidence" value="ECO:0007669"/>
    <property type="project" value="TreeGrafter"/>
</dbReference>
<keyword evidence="5 7" id="KW-0450">Lipoyl</keyword>
<reference evidence="10 11" key="1">
    <citation type="journal article" date="2015" name="Stand. Genomic Sci.">
        <title>Genomic Encyclopedia of Bacterial and Archaeal Type Strains, Phase III: the genomes of soil and plant-associated and newly described type strains.</title>
        <authorList>
            <person name="Whitman W.B."/>
            <person name="Woyke T."/>
            <person name="Klenk H.P."/>
            <person name="Zhou Y."/>
            <person name="Lilburn T.G."/>
            <person name="Beck B.J."/>
            <person name="De Vos P."/>
            <person name="Vandamme P."/>
            <person name="Eisen J.A."/>
            <person name="Garrity G."/>
            <person name="Hugenholtz P."/>
            <person name="Kyrpides N.C."/>
        </authorList>
    </citation>
    <scope>NUCLEOTIDE SEQUENCE [LARGE SCALE GENOMIC DNA]</scope>
    <source>
        <strain evidence="10 11">ASC-9842</strain>
    </source>
</reference>
<evidence type="ECO:0000256" key="1">
    <source>
        <dbReference type="ARBA" id="ARBA00001938"/>
    </source>
</evidence>
<dbReference type="GO" id="GO:0005737">
    <property type="term" value="C:cytoplasm"/>
    <property type="evidence" value="ECO:0007669"/>
    <property type="project" value="TreeGrafter"/>
</dbReference>
<dbReference type="PROSITE" id="PS50968">
    <property type="entry name" value="BIOTINYL_LIPOYL"/>
    <property type="match status" value="1"/>
</dbReference>
<dbReference type="OrthoDB" id="9805770at2"/>
<dbReference type="CDD" id="cd06849">
    <property type="entry name" value="lipoyl_domain"/>
    <property type="match status" value="1"/>
</dbReference>
<dbReference type="InterPro" id="IPR003016">
    <property type="entry name" value="2-oxoA_DH_lipoyl-BS"/>
</dbReference>
<dbReference type="RefSeq" id="WP_130391689.1">
    <property type="nucleotide sequence ID" value="NZ_SGXM01000002.1"/>
</dbReference>
<evidence type="ECO:0000256" key="6">
    <source>
        <dbReference type="ARBA" id="ARBA00023315"/>
    </source>
</evidence>
<protein>
    <recommendedName>
        <fullName evidence="7">Dihydrolipoamide acetyltransferase component of pyruvate dehydrogenase complex</fullName>
        <ecNumber evidence="7">2.3.1.-</ecNumber>
    </recommendedName>
</protein>
<evidence type="ECO:0000256" key="4">
    <source>
        <dbReference type="ARBA" id="ARBA00022679"/>
    </source>
</evidence>
<dbReference type="PROSITE" id="PS51826">
    <property type="entry name" value="PSBD"/>
    <property type="match status" value="1"/>
</dbReference>
<sequence>MRIFKLPDLGEGLQEAEIVAWHVKPGDRIEADGPLLSVETAKAIVEIPSPFSGQVARLFAQPGDIVHLGAALVGFEGAGASDDAGTVVGAVKVGTHVVREGETRVGAAGVPGGHGLRATPAVRALARKLAVDLAMVTPSGRDGVITATDVQRVATTLAENGPADIVRGVRRAMAQNMARAQSEVAAATVMDDADLHAWQAPGTSGTSGAGHDVTIRLVRALVAGVRAEPALNAWYEGKTGRRHLLERIDVGIAADLPEGLFVPVLRNVGQRDAADLRGGLDRMRGDVLARTIAPEEMRGNTITLSNFGMIAGRYAAPIVVPPTVAILGAGRIRDEVVAAGGVPAVHRVMPLSLTFDHRVVTGGEAARFLRAVIADLERPD</sequence>
<keyword evidence="4 7" id="KW-0808">Transferase</keyword>
<accession>A0A4Q7S415</accession>
<dbReference type="Pfam" id="PF00364">
    <property type="entry name" value="Biotin_lipoyl"/>
    <property type="match status" value="1"/>
</dbReference>
<dbReference type="AlphaFoldDB" id="A0A4Q7S415"/>
<comment type="cofactor">
    <cofactor evidence="1 7">
        <name>(R)-lipoate</name>
        <dbReference type="ChEBI" id="CHEBI:83088"/>
    </cofactor>
</comment>
<dbReference type="PANTHER" id="PTHR43178:SF12">
    <property type="entry name" value="DIHYDROLIPOAMIDE ACETYLTRANSFERASE COMPONENT OF PYRUVATE DEHYDROGENASE COMPLEX"/>
    <property type="match status" value="1"/>
</dbReference>
<dbReference type="InterPro" id="IPR004167">
    <property type="entry name" value="PSBD"/>
</dbReference>
<comment type="similarity">
    <text evidence="2 7">Belongs to the 2-oxoacid dehydrogenase family.</text>
</comment>
<evidence type="ECO:0000259" key="9">
    <source>
        <dbReference type="PROSITE" id="PS51826"/>
    </source>
</evidence>
<dbReference type="Pfam" id="PF02817">
    <property type="entry name" value="E3_binding"/>
    <property type="match status" value="1"/>
</dbReference>
<evidence type="ECO:0000259" key="8">
    <source>
        <dbReference type="PROSITE" id="PS50968"/>
    </source>
</evidence>
<evidence type="ECO:0000256" key="7">
    <source>
        <dbReference type="RuleBase" id="RU003423"/>
    </source>
</evidence>
<dbReference type="InterPro" id="IPR050743">
    <property type="entry name" value="2-oxoacid_DH_E2_comp"/>
</dbReference>
<dbReference type="EMBL" id="SGXM01000002">
    <property type="protein sequence ID" value="RZT39542.1"/>
    <property type="molecule type" value="Genomic_DNA"/>
</dbReference>
<dbReference type="SUPFAM" id="SSF47005">
    <property type="entry name" value="Peripheral subunit-binding domain of 2-oxo acid dehydrogenase complex"/>
    <property type="match status" value="1"/>
</dbReference>